<protein>
    <submittedName>
        <fullName evidence="2">Uncharacterized protein</fullName>
    </submittedName>
</protein>
<accession>G2XSS9</accession>
<dbReference type="Proteomes" id="UP000008177">
    <property type="component" value="Unplaced contigs"/>
</dbReference>
<gene>
    <name evidence="2" type="ORF">BofuT4_uP063990.1</name>
</gene>
<proteinExistence type="predicted"/>
<feature type="region of interest" description="Disordered" evidence="1">
    <location>
        <begin position="1"/>
        <end position="35"/>
    </location>
</feature>
<dbReference type="HOGENOM" id="CLU_3368367_0_0_1"/>
<dbReference type="EMBL" id="FQ790262">
    <property type="protein sequence ID" value="CCD33797.1"/>
    <property type="molecule type" value="Genomic_DNA"/>
</dbReference>
<sequence>MISTPGPIHLPNLQNDRGGKRSSLYLTTNPYLQAP</sequence>
<organism evidence="2 3">
    <name type="scientific">Botryotinia fuckeliana (strain T4)</name>
    <name type="common">Noble rot fungus</name>
    <name type="synonym">Botrytis cinerea</name>
    <dbReference type="NCBI Taxonomy" id="999810"/>
    <lineage>
        <taxon>Eukaryota</taxon>
        <taxon>Fungi</taxon>
        <taxon>Dikarya</taxon>
        <taxon>Ascomycota</taxon>
        <taxon>Pezizomycotina</taxon>
        <taxon>Leotiomycetes</taxon>
        <taxon>Helotiales</taxon>
        <taxon>Sclerotiniaceae</taxon>
        <taxon>Botrytis</taxon>
    </lineage>
</organism>
<evidence type="ECO:0000313" key="3">
    <source>
        <dbReference type="Proteomes" id="UP000008177"/>
    </source>
</evidence>
<dbReference type="AlphaFoldDB" id="G2XSS9"/>
<feature type="compositionally biased region" description="Polar residues" evidence="1">
    <location>
        <begin position="24"/>
        <end position="35"/>
    </location>
</feature>
<evidence type="ECO:0000256" key="1">
    <source>
        <dbReference type="SAM" id="MobiDB-lite"/>
    </source>
</evidence>
<evidence type="ECO:0000313" key="2">
    <source>
        <dbReference type="EMBL" id="CCD33797.1"/>
    </source>
</evidence>
<reference evidence="3" key="1">
    <citation type="journal article" date="2011" name="PLoS Genet.">
        <title>Genomic analysis of the necrotrophic fungal pathogens Sclerotinia sclerotiorum and Botrytis cinerea.</title>
        <authorList>
            <person name="Amselem J."/>
            <person name="Cuomo C.A."/>
            <person name="van Kan J.A."/>
            <person name="Viaud M."/>
            <person name="Benito E.P."/>
            <person name="Couloux A."/>
            <person name="Coutinho P.M."/>
            <person name="de Vries R.P."/>
            <person name="Dyer P.S."/>
            <person name="Fillinger S."/>
            <person name="Fournier E."/>
            <person name="Gout L."/>
            <person name="Hahn M."/>
            <person name="Kohn L."/>
            <person name="Lapalu N."/>
            <person name="Plummer K.M."/>
            <person name="Pradier J.M."/>
            <person name="Quevillon E."/>
            <person name="Sharon A."/>
            <person name="Simon A."/>
            <person name="ten Have A."/>
            <person name="Tudzynski B."/>
            <person name="Tudzynski P."/>
            <person name="Wincker P."/>
            <person name="Andrew M."/>
            <person name="Anthouard V."/>
            <person name="Beever R.E."/>
            <person name="Beffa R."/>
            <person name="Benoit I."/>
            <person name="Bouzid O."/>
            <person name="Brault B."/>
            <person name="Chen Z."/>
            <person name="Choquer M."/>
            <person name="Collemare J."/>
            <person name="Cotton P."/>
            <person name="Danchin E.G."/>
            <person name="Da Silva C."/>
            <person name="Gautier A."/>
            <person name="Giraud C."/>
            <person name="Giraud T."/>
            <person name="Gonzalez C."/>
            <person name="Grossetete S."/>
            <person name="Guldener U."/>
            <person name="Henrissat B."/>
            <person name="Howlett B.J."/>
            <person name="Kodira C."/>
            <person name="Kretschmer M."/>
            <person name="Lappartient A."/>
            <person name="Leroch M."/>
            <person name="Levis C."/>
            <person name="Mauceli E."/>
            <person name="Neuveglise C."/>
            <person name="Oeser B."/>
            <person name="Pearson M."/>
            <person name="Poulain J."/>
            <person name="Poussereau N."/>
            <person name="Quesneville H."/>
            <person name="Rascle C."/>
            <person name="Schumacher J."/>
            <person name="Segurens B."/>
            <person name="Sexton A."/>
            <person name="Silva E."/>
            <person name="Sirven C."/>
            <person name="Soanes D.M."/>
            <person name="Talbot N.J."/>
            <person name="Templeton M."/>
            <person name="Yandava C."/>
            <person name="Yarden O."/>
            <person name="Zeng Q."/>
            <person name="Rollins J.A."/>
            <person name="Lebrun M.H."/>
            <person name="Dickman M."/>
        </authorList>
    </citation>
    <scope>NUCLEOTIDE SEQUENCE [LARGE SCALE GENOMIC DNA]</scope>
    <source>
        <strain evidence="3">T4</strain>
    </source>
</reference>
<name>G2XSS9_BOTF4</name>
<dbReference type="InParanoid" id="G2XSS9"/>